<name>A0A8J4UV72_9MYCE</name>
<feature type="transmembrane region" description="Helical" evidence="6">
    <location>
        <begin position="150"/>
        <end position="172"/>
    </location>
</feature>
<sequence length="306" mass="33750">MEDNKVEVDEIISEVEEGFVETEKEVAEVVSNIKEDVQKIKEDIKEIPEAVSSTVSNAASTIKSKVNEIKEDIKSATSTSSSGCPYALNGEYSLCTQVKKVISVLEKNPCFGCTKDIVLWTDLIQSAILFVIVNLVFLLVCCFKYSVVSLFGYTAFAITASSILFHVISLILTKYAQGITLDNAVTEQLKTLSFHVHESVVEKQVSNLYELVNVIGGIAKDVFGCKSVYLSAQFAIVFYGIACFGKCLSLATIFYSGFLIAFIVPRLYLEKKEFFDQQCAKISAIGKEALNKLHSFIPMPSSKKTN</sequence>
<feature type="transmembrane region" description="Helical" evidence="6">
    <location>
        <begin position="236"/>
        <end position="264"/>
    </location>
</feature>
<protein>
    <recommendedName>
        <fullName evidence="6">Reticulon-like protein</fullName>
    </recommendedName>
</protein>
<keyword evidence="4 6" id="KW-1133">Transmembrane helix</keyword>
<evidence type="ECO:0000313" key="9">
    <source>
        <dbReference type="Proteomes" id="UP000695562"/>
    </source>
</evidence>
<evidence type="ECO:0000256" key="2">
    <source>
        <dbReference type="ARBA" id="ARBA00022692"/>
    </source>
</evidence>
<keyword evidence="3 6" id="KW-0256">Endoplasmic reticulum</keyword>
<dbReference type="PANTHER" id="PTHR10994:SF193">
    <property type="entry name" value="RETICULON-LIKE PROTEIN"/>
    <property type="match status" value="1"/>
</dbReference>
<dbReference type="Pfam" id="PF02453">
    <property type="entry name" value="Reticulon"/>
    <property type="match status" value="1"/>
</dbReference>
<feature type="transmembrane region" description="Helical" evidence="6">
    <location>
        <begin position="123"/>
        <end position="143"/>
    </location>
</feature>
<comment type="subcellular location">
    <subcellularLocation>
        <location evidence="1 6">Endoplasmic reticulum membrane</location>
        <topology evidence="1 6">Multi-pass membrane protein</topology>
    </subcellularLocation>
</comment>
<evidence type="ECO:0000256" key="4">
    <source>
        <dbReference type="ARBA" id="ARBA00022989"/>
    </source>
</evidence>
<dbReference type="PROSITE" id="PS50845">
    <property type="entry name" value="RETICULON"/>
    <property type="match status" value="1"/>
</dbReference>
<comment type="caution">
    <text evidence="8">The sequence shown here is derived from an EMBL/GenBank/DDBJ whole genome shotgun (WGS) entry which is preliminary data.</text>
</comment>
<dbReference type="Proteomes" id="UP000695562">
    <property type="component" value="Unassembled WGS sequence"/>
</dbReference>
<accession>A0A8J4UV72</accession>
<dbReference type="AlphaFoldDB" id="A0A8J4UV72"/>
<reference evidence="8" key="1">
    <citation type="submission" date="2020-01" db="EMBL/GenBank/DDBJ databases">
        <title>Development of genomics and gene disruption for Polysphondylium violaceum indicates a role for the polyketide synthase stlB in stalk morphogenesis.</title>
        <authorList>
            <person name="Narita B."/>
            <person name="Kawabe Y."/>
            <person name="Kin K."/>
            <person name="Saito T."/>
            <person name="Gibbs R."/>
            <person name="Kuspa A."/>
            <person name="Muzny D."/>
            <person name="Queller D."/>
            <person name="Richards S."/>
            <person name="Strassman J."/>
            <person name="Sucgang R."/>
            <person name="Worley K."/>
            <person name="Schaap P."/>
        </authorList>
    </citation>
    <scope>NUCLEOTIDE SEQUENCE</scope>
    <source>
        <strain evidence="8">QSvi11</strain>
    </source>
</reference>
<dbReference type="GO" id="GO:0005789">
    <property type="term" value="C:endoplasmic reticulum membrane"/>
    <property type="evidence" value="ECO:0007669"/>
    <property type="project" value="UniProtKB-SubCell"/>
</dbReference>
<dbReference type="InterPro" id="IPR045064">
    <property type="entry name" value="Reticulon-like"/>
</dbReference>
<dbReference type="InterPro" id="IPR003388">
    <property type="entry name" value="Reticulon"/>
</dbReference>
<dbReference type="EMBL" id="AJWJ01000066">
    <property type="protein sequence ID" value="KAF2076306.1"/>
    <property type="molecule type" value="Genomic_DNA"/>
</dbReference>
<keyword evidence="2 6" id="KW-0812">Transmembrane</keyword>
<organism evidence="8 9">
    <name type="scientific">Polysphondylium violaceum</name>
    <dbReference type="NCBI Taxonomy" id="133409"/>
    <lineage>
        <taxon>Eukaryota</taxon>
        <taxon>Amoebozoa</taxon>
        <taxon>Evosea</taxon>
        <taxon>Eumycetozoa</taxon>
        <taxon>Dictyostelia</taxon>
        <taxon>Dictyosteliales</taxon>
        <taxon>Dictyosteliaceae</taxon>
        <taxon>Polysphondylium</taxon>
    </lineage>
</organism>
<feature type="domain" description="Reticulon" evidence="7">
    <location>
        <begin position="114"/>
        <end position="306"/>
    </location>
</feature>
<dbReference type="Gene3D" id="1.20.120.20">
    <property type="entry name" value="Apolipoprotein"/>
    <property type="match status" value="1"/>
</dbReference>
<evidence type="ECO:0000256" key="1">
    <source>
        <dbReference type="ARBA" id="ARBA00004477"/>
    </source>
</evidence>
<evidence type="ECO:0000313" key="8">
    <source>
        <dbReference type="EMBL" id="KAF2076306.1"/>
    </source>
</evidence>
<dbReference type="GO" id="GO:0009617">
    <property type="term" value="P:response to bacterium"/>
    <property type="evidence" value="ECO:0007669"/>
    <property type="project" value="InterPro"/>
</dbReference>
<keyword evidence="9" id="KW-1185">Reference proteome</keyword>
<evidence type="ECO:0000256" key="5">
    <source>
        <dbReference type="ARBA" id="ARBA00023136"/>
    </source>
</evidence>
<keyword evidence="5 6" id="KW-0472">Membrane</keyword>
<gene>
    <name evidence="8" type="ORF">CYY_002421</name>
</gene>
<evidence type="ECO:0000256" key="3">
    <source>
        <dbReference type="ARBA" id="ARBA00022824"/>
    </source>
</evidence>
<proteinExistence type="predicted"/>
<evidence type="ECO:0000259" key="7">
    <source>
        <dbReference type="PROSITE" id="PS50845"/>
    </source>
</evidence>
<dbReference type="OrthoDB" id="567788at2759"/>
<dbReference type="PANTHER" id="PTHR10994">
    <property type="entry name" value="RETICULON"/>
    <property type="match status" value="1"/>
</dbReference>
<evidence type="ECO:0000256" key="6">
    <source>
        <dbReference type="RuleBase" id="RU363132"/>
    </source>
</evidence>